<dbReference type="InterPro" id="IPR006059">
    <property type="entry name" value="SBP"/>
</dbReference>
<reference evidence="6 7" key="1">
    <citation type="submission" date="2019-11" db="EMBL/GenBank/DDBJ databases">
        <title>Characterisation of Fundicoccus ignavus gen. nov. sp. nov., a novel genus of the family Aerococcaceae isolated from bulk tank milk.</title>
        <authorList>
            <person name="Siebert A."/>
            <person name="Huptas C."/>
            <person name="Wenning M."/>
            <person name="Scherer S."/>
            <person name="Doll E.V."/>
        </authorList>
    </citation>
    <scope>NUCLEOTIDE SEQUENCE [LARGE SCALE GENOMIC DNA]</scope>
    <source>
        <strain evidence="6 7">WS4759</strain>
    </source>
</reference>
<protein>
    <submittedName>
        <fullName evidence="6">Extracellular solute-binding protein</fullName>
    </submittedName>
</protein>
<evidence type="ECO:0000256" key="5">
    <source>
        <dbReference type="SAM" id="SignalP"/>
    </source>
</evidence>
<evidence type="ECO:0000256" key="4">
    <source>
        <dbReference type="ARBA" id="ARBA00022729"/>
    </source>
</evidence>
<sequence length="442" mass="47722">MKKFKLLKTVTAAALTLTGLLGLTATNEVHAQTGENQEIVFWHGMGGNAGTALEALVEQFNEENELGITVTSEYQGSYDDTITKLRNSSLGNLEADLVQIYDIGTRYMIDSGLVTPMQTFIDAEGYDLSQIEPNIAAYYTVNDELISMPFNSSTPILYYNVDLFEAAGIENAPTTLAEIIEIQPALEEAGATMPISLQVYGWFVEQFIAKEGDHFVNNGNGREDYTTEVAFIESGVMEEVLTAWYDLFEANAAPNVGRQGGQPEFVSGQSAMTMGSTASLAGILAEVDGKFEVGTAFLPAVTEDGLEGGVSIGGASVWALDSQDPEKAQATWKFVKFLVSPSVQAEWAAATGYFPISTAAHDEAVFQENVANFPQFQTAIDQLHASSPESQGALVSVFPEARQIVETEIENMLNGNLTPAEAAQAMADQINTAIEQYNLVNY</sequence>
<dbReference type="RefSeq" id="WP_153864120.1">
    <property type="nucleotide sequence ID" value="NZ_WJQS01000016.1"/>
</dbReference>
<proteinExistence type="inferred from homology"/>
<evidence type="ECO:0000313" key="6">
    <source>
        <dbReference type="EMBL" id="MRI86468.1"/>
    </source>
</evidence>
<evidence type="ECO:0000256" key="1">
    <source>
        <dbReference type="ARBA" id="ARBA00004196"/>
    </source>
</evidence>
<dbReference type="EMBL" id="WJQS01000016">
    <property type="protein sequence ID" value="MRI86468.1"/>
    <property type="molecule type" value="Genomic_DNA"/>
</dbReference>
<dbReference type="PANTHER" id="PTHR43649:SF31">
    <property type="entry name" value="SN-GLYCEROL-3-PHOSPHATE-BINDING PERIPLASMIC PROTEIN UGPB"/>
    <property type="match status" value="1"/>
</dbReference>
<comment type="similarity">
    <text evidence="2">Belongs to the bacterial solute-binding protein 1 family.</text>
</comment>
<evidence type="ECO:0000313" key="7">
    <source>
        <dbReference type="Proteomes" id="UP000430975"/>
    </source>
</evidence>
<dbReference type="CDD" id="cd14748">
    <property type="entry name" value="PBP2_UgpB"/>
    <property type="match status" value="1"/>
</dbReference>
<comment type="caution">
    <text evidence="6">The sequence shown here is derived from an EMBL/GenBank/DDBJ whole genome shotgun (WGS) entry which is preliminary data.</text>
</comment>
<organism evidence="6 7">
    <name type="scientific">Fundicoccus ignavus</name>
    <dbReference type="NCBI Taxonomy" id="2664442"/>
    <lineage>
        <taxon>Bacteria</taxon>
        <taxon>Bacillati</taxon>
        <taxon>Bacillota</taxon>
        <taxon>Bacilli</taxon>
        <taxon>Lactobacillales</taxon>
        <taxon>Aerococcaceae</taxon>
        <taxon>Fundicoccus</taxon>
    </lineage>
</organism>
<dbReference type="Gene3D" id="3.40.190.10">
    <property type="entry name" value="Periplasmic binding protein-like II"/>
    <property type="match status" value="2"/>
</dbReference>
<dbReference type="SUPFAM" id="SSF53850">
    <property type="entry name" value="Periplasmic binding protein-like II"/>
    <property type="match status" value="1"/>
</dbReference>
<dbReference type="InterPro" id="IPR050490">
    <property type="entry name" value="Bact_solute-bd_prot1"/>
</dbReference>
<gene>
    <name evidence="6" type="ORF">GIY09_11490</name>
</gene>
<name>A0A6I2GPP3_9LACT</name>
<dbReference type="AlphaFoldDB" id="A0A6I2GPP3"/>
<feature type="chain" id="PRO_5026036743" evidence="5">
    <location>
        <begin position="32"/>
        <end position="442"/>
    </location>
</feature>
<evidence type="ECO:0000256" key="3">
    <source>
        <dbReference type="ARBA" id="ARBA00022448"/>
    </source>
</evidence>
<dbReference type="GO" id="GO:0030313">
    <property type="term" value="C:cell envelope"/>
    <property type="evidence" value="ECO:0007669"/>
    <property type="project" value="UniProtKB-SubCell"/>
</dbReference>
<keyword evidence="7" id="KW-1185">Reference proteome</keyword>
<evidence type="ECO:0000256" key="2">
    <source>
        <dbReference type="ARBA" id="ARBA00008520"/>
    </source>
</evidence>
<dbReference type="Proteomes" id="UP000430975">
    <property type="component" value="Unassembled WGS sequence"/>
</dbReference>
<accession>A0A6I2GPP3</accession>
<keyword evidence="4 5" id="KW-0732">Signal</keyword>
<dbReference type="Pfam" id="PF13416">
    <property type="entry name" value="SBP_bac_8"/>
    <property type="match status" value="1"/>
</dbReference>
<comment type="subcellular location">
    <subcellularLocation>
        <location evidence="1">Cell envelope</location>
    </subcellularLocation>
</comment>
<feature type="signal peptide" evidence="5">
    <location>
        <begin position="1"/>
        <end position="31"/>
    </location>
</feature>
<dbReference type="PANTHER" id="PTHR43649">
    <property type="entry name" value="ARABINOSE-BINDING PROTEIN-RELATED"/>
    <property type="match status" value="1"/>
</dbReference>
<keyword evidence="3" id="KW-0813">Transport</keyword>